<evidence type="ECO:0000256" key="6">
    <source>
        <dbReference type="ARBA" id="ARBA00022837"/>
    </source>
</evidence>
<keyword evidence="6 10" id="KW-0106">Calcium</keyword>
<sequence>MISLGIVAKLQFGVFRSALSFPPFKATSGYISQIWPRLQLQCGPYRAAFCSTAAASSDITVQYKHGRPLLALPLPSRKERCLFYLKPMLMNVGDFIQDVQREDAGVTSTAVLTAGERVSSTTSLETLLRKDFQILINDVTYHVHSPVREMASSEHTTHLEDMKTIVHMLHTALHLPGHHLLQEKKLLEKLDRLRQDLLPLEEVKAQVERKAEQRSSLVVWTGLAVLSLQGGVLAWFTWWVYSWDIMEPVTYFITYATSIGFLTYFILTTRDFVYPDAKDRQFLHYFYKVAKRQRFDIQKYNKLKEEVSAVEDNLRRLRKPIQMQMPIEQIQPKHTDV</sequence>
<dbReference type="InterPro" id="IPR006769">
    <property type="entry name" value="MCU_C"/>
</dbReference>
<evidence type="ECO:0000256" key="3">
    <source>
        <dbReference type="ARBA" id="ARBA00022448"/>
    </source>
</evidence>
<dbReference type="AlphaFoldDB" id="A0AAD7SJA1"/>
<dbReference type="GO" id="GO:0015292">
    <property type="term" value="F:uniporter activity"/>
    <property type="evidence" value="ECO:0007669"/>
    <property type="project" value="UniProtKB-UniRule"/>
</dbReference>
<comment type="subcellular location">
    <subcellularLocation>
        <location evidence="1">Membrane</location>
        <topology evidence="1">Multi-pass membrane protein</topology>
    </subcellularLocation>
    <subcellularLocation>
        <location evidence="10">Mitochondrion inner membrane</location>
        <topology evidence="10">Multi-pass membrane protein</topology>
    </subcellularLocation>
</comment>
<accession>A0AAD7SJA1</accession>
<evidence type="ECO:0000259" key="11">
    <source>
        <dbReference type="Pfam" id="PF04678"/>
    </source>
</evidence>
<gene>
    <name evidence="12" type="ORF">AAFF_G00349920</name>
</gene>
<keyword evidence="10" id="KW-0496">Mitochondrion</keyword>
<evidence type="ECO:0000313" key="12">
    <source>
        <dbReference type="EMBL" id="KAJ8403666.1"/>
    </source>
</evidence>
<evidence type="ECO:0000256" key="8">
    <source>
        <dbReference type="ARBA" id="ARBA00023065"/>
    </source>
</evidence>
<dbReference type="Pfam" id="PF04678">
    <property type="entry name" value="MCU"/>
    <property type="match status" value="1"/>
</dbReference>
<keyword evidence="8 10" id="KW-0406">Ion transport</keyword>
<keyword evidence="7 10" id="KW-1133">Transmembrane helix</keyword>
<dbReference type="GO" id="GO:0051560">
    <property type="term" value="P:mitochondrial calcium ion homeostasis"/>
    <property type="evidence" value="ECO:0007669"/>
    <property type="project" value="UniProtKB-UniRule"/>
</dbReference>
<keyword evidence="4 10" id="KW-0109">Calcium transport</keyword>
<evidence type="ECO:0000256" key="2">
    <source>
        <dbReference type="ARBA" id="ARBA00005653"/>
    </source>
</evidence>
<evidence type="ECO:0000256" key="9">
    <source>
        <dbReference type="ARBA" id="ARBA00023136"/>
    </source>
</evidence>
<evidence type="ECO:0000256" key="5">
    <source>
        <dbReference type="ARBA" id="ARBA00022692"/>
    </source>
</evidence>
<proteinExistence type="inferred from homology"/>
<comment type="caution">
    <text evidence="12">The sequence shown here is derived from an EMBL/GenBank/DDBJ whole genome shotgun (WGS) entry which is preliminary data.</text>
</comment>
<feature type="transmembrane region" description="Helical" evidence="10">
    <location>
        <begin position="217"/>
        <end position="240"/>
    </location>
</feature>
<dbReference type="PANTHER" id="PTHR13462">
    <property type="entry name" value="CALCIUM UNIPORTER PROTEIN, MITOCHONDRIAL"/>
    <property type="match status" value="1"/>
</dbReference>
<comment type="domain">
    <text evidence="10">The selectivity filter, in which calcium ions are arranged in single file, is composed of two acidic rings separated by one helical turn along the central axis of the channel pore.</text>
</comment>
<keyword evidence="13" id="KW-1185">Reference proteome</keyword>
<keyword evidence="10" id="KW-0407">Ion channel</keyword>
<dbReference type="Proteomes" id="UP001221898">
    <property type="component" value="Unassembled WGS sequence"/>
</dbReference>
<keyword evidence="5 10" id="KW-0812">Transmembrane</keyword>
<dbReference type="GO" id="GO:0005262">
    <property type="term" value="F:calcium channel activity"/>
    <property type="evidence" value="ECO:0007669"/>
    <property type="project" value="UniProtKB-UniRule"/>
</dbReference>
<dbReference type="GO" id="GO:0019855">
    <property type="term" value="F:calcium channel inhibitor activity"/>
    <property type="evidence" value="ECO:0007669"/>
    <property type="project" value="TreeGrafter"/>
</dbReference>
<protein>
    <recommendedName>
        <fullName evidence="10">Calcium uniporter protein</fullName>
    </recommendedName>
</protein>
<comment type="function">
    <text evidence="10">Mitochondrial inner membrane calcium uniporter that mediates calcium uptake into mitochondria. Mitochondrial calcium homeostasis plays key roles in cellular physiology and regulates cell bioenergetics, cytoplasmic calcium signals and activation of cell death pathways.</text>
</comment>
<reference evidence="12" key="1">
    <citation type="journal article" date="2023" name="Science">
        <title>Genome structures resolve the early diversification of teleost fishes.</title>
        <authorList>
            <person name="Parey E."/>
            <person name="Louis A."/>
            <person name="Montfort J."/>
            <person name="Bouchez O."/>
            <person name="Roques C."/>
            <person name="Iampietro C."/>
            <person name="Lluch J."/>
            <person name="Castinel A."/>
            <person name="Donnadieu C."/>
            <person name="Desvignes T."/>
            <person name="Floi Bucao C."/>
            <person name="Jouanno E."/>
            <person name="Wen M."/>
            <person name="Mejri S."/>
            <person name="Dirks R."/>
            <person name="Jansen H."/>
            <person name="Henkel C."/>
            <person name="Chen W.J."/>
            <person name="Zahm M."/>
            <person name="Cabau C."/>
            <person name="Klopp C."/>
            <person name="Thompson A.W."/>
            <person name="Robinson-Rechavi M."/>
            <person name="Braasch I."/>
            <person name="Lecointre G."/>
            <person name="Bobe J."/>
            <person name="Postlethwait J.H."/>
            <person name="Berthelot C."/>
            <person name="Roest Crollius H."/>
            <person name="Guiguen Y."/>
        </authorList>
    </citation>
    <scope>NUCLEOTIDE SEQUENCE</scope>
    <source>
        <strain evidence="12">NC1722</strain>
    </source>
</reference>
<dbReference type="PANTHER" id="PTHR13462:SF6">
    <property type="entry name" value="CALCIUM UNIPORTER REGULATORY SUBUNIT MCUB, MITOCHONDRIAL"/>
    <property type="match status" value="1"/>
</dbReference>
<evidence type="ECO:0000313" key="13">
    <source>
        <dbReference type="Proteomes" id="UP001221898"/>
    </source>
</evidence>
<feature type="transmembrane region" description="Helical" evidence="10">
    <location>
        <begin position="252"/>
        <end position="273"/>
    </location>
</feature>
<evidence type="ECO:0000256" key="10">
    <source>
        <dbReference type="RuleBase" id="RU367035"/>
    </source>
</evidence>
<evidence type="ECO:0000256" key="1">
    <source>
        <dbReference type="ARBA" id="ARBA00004141"/>
    </source>
</evidence>
<dbReference type="InterPro" id="IPR039055">
    <property type="entry name" value="MCU_fam"/>
</dbReference>
<dbReference type="GO" id="GO:0036444">
    <property type="term" value="P:calcium import into the mitochondrion"/>
    <property type="evidence" value="ECO:0007669"/>
    <property type="project" value="TreeGrafter"/>
</dbReference>
<dbReference type="GO" id="GO:1990246">
    <property type="term" value="C:uniplex complex"/>
    <property type="evidence" value="ECO:0007669"/>
    <property type="project" value="TreeGrafter"/>
</dbReference>
<evidence type="ECO:0000256" key="7">
    <source>
        <dbReference type="ARBA" id="ARBA00022989"/>
    </source>
</evidence>
<keyword evidence="9 10" id="KW-0472">Membrane</keyword>
<keyword evidence="10" id="KW-0107">Calcium channel</keyword>
<dbReference type="EMBL" id="JAINUG010000057">
    <property type="protein sequence ID" value="KAJ8403666.1"/>
    <property type="molecule type" value="Genomic_DNA"/>
</dbReference>
<keyword evidence="3 10" id="KW-0813">Transport</keyword>
<evidence type="ECO:0000256" key="4">
    <source>
        <dbReference type="ARBA" id="ARBA00022568"/>
    </source>
</evidence>
<keyword evidence="10" id="KW-0999">Mitochondrion inner membrane</keyword>
<name>A0AAD7SJA1_9TELE</name>
<comment type="similarity">
    <text evidence="2 10">Belongs to the MCU (TC 1.A.77) family.</text>
</comment>
<organism evidence="12 13">
    <name type="scientific">Aldrovandia affinis</name>
    <dbReference type="NCBI Taxonomy" id="143900"/>
    <lineage>
        <taxon>Eukaryota</taxon>
        <taxon>Metazoa</taxon>
        <taxon>Chordata</taxon>
        <taxon>Craniata</taxon>
        <taxon>Vertebrata</taxon>
        <taxon>Euteleostomi</taxon>
        <taxon>Actinopterygii</taxon>
        <taxon>Neopterygii</taxon>
        <taxon>Teleostei</taxon>
        <taxon>Notacanthiformes</taxon>
        <taxon>Halosauridae</taxon>
        <taxon>Aldrovandia</taxon>
    </lineage>
</organism>
<feature type="domain" description="Calcium uniporter protein C-terminal" evidence="11">
    <location>
        <begin position="103"/>
        <end position="303"/>
    </location>
</feature>